<protein>
    <recommendedName>
        <fullName evidence="1">GmrSD restriction endonucleases N-terminal domain-containing protein</fullName>
    </recommendedName>
</protein>
<evidence type="ECO:0000313" key="3">
    <source>
        <dbReference type="Proteomes" id="UP001193748"/>
    </source>
</evidence>
<evidence type="ECO:0000313" key="2">
    <source>
        <dbReference type="EMBL" id="NRT92352.1"/>
    </source>
</evidence>
<proteinExistence type="predicted"/>
<feature type="domain" description="GmrSD restriction endonucleases N-terminal" evidence="1">
    <location>
        <begin position="28"/>
        <end position="224"/>
    </location>
</feature>
<gene>
    <name evidence="2" type="ORF">B0H41_006173</name>
</gene>
<dbReference type="AlphaFoldDB" id="A0AAX0BBE1"/>
<evidence type="ECO:0000259" key="1">
    <source>
        <dbReference type="Pfam" id="PF03235"/>
    </source>
</evidence>
<organism evidence="2 3">
    <name type="scientific">Clostridium beijerinckii</name>
    <name type="common">Clostridium MP</name>
    <dbReference type="NCBI Taxonomy" id="1520"/>
    <lineage>
        <taxon>Bacteria</taxon>
        <taxon>Bacillati</taxon>
        <taxon>Bacillota</taxon>
        <taxon>Clostridia</taxon>
        <taxon>Eubacteriales</taxon>
        <taxon>Clostridiaceae</taxon>
        <taxon>Clostridium</taxon>
    </lineage>
</organism>
<name>A0AAX0BBE1_CLOBE</name>
<accession>A0AAX0BBE1</accession>
<dbReference type="RefSeq" id="WP_173712498.1">
    <property type="nucleotide sequence ID" value="NZ_JABSWW010000002.1"/>
</dbReference>
<comment type="caution">
    <text evidence="2">The sequence shown here is derived from an EMBL/GenBank/DDBJ whole genome shotgun (WGS) entry which is preliminary data.</text>
</comment>
<dbReference type="Proteomes" id="UP001193748">
    <property type="component" value="Unassembled WGS sequence"/>
</dbReference>
<dbReference type="Pfam" id="PF03235">
    <property type="entry name" value="GmrSD_N"/>
    <property type="match status" value="1"/>
</dbReference>
<sequence length="413" mass="48645">MNDAINNVLDYINEQEIKITENFYCKKLKEVIRNIAEGSIVVPLDQREYVWTQKEKSNFVGKFLVNFNLLKSCKLNHILLLTTPDEKIMYICDGQQRITSLIDYLYTSKVETDELYKDSINDLLELLKKRTKNNKVLNADIDKLGFKISTRYMENINDNIKKTLNGKKASDLDEELIKKVLNSTIVLQIIIGEKDDIDKLISMQFLNVNSGVPVTEAEKTKSKFCRTMYYMSKMELVKKLQKYIKIKDKNNTKLLTLLIDIDRARNGQYSSSHKLRNKFIEEKKEDLQYINQNNELTIKITNILLDIFGENYMLVEFNNKNNCWNSTTNSTIALPWYLAIEELLNKNVKENVFEQKRIHILERWKGFKFETGRKNDEELRDRWMESKTDHSSNKNKVIDRKNMIISLLKDSIK</sequence>
<dbReference type="InterPro" id="IPR004919">
    <property type="entry name" value="GmrSD_N"/>
</dbReference>
<reference evidence="2" key="1">
    <citation type="submission" date="2020-05" db="EMBL/GenBank/DDBJ databases">
        <authorList>
            <person name="Brown S."/>
            <person name="Huntemann M."/>
            <person name="Clum A."/>
            <person name="Spunde A."/>
            <person name="Palaniappan K."/>
            <person name="Ritter S."/>
            <person name="Mikhailova N."/>
            <person name="Chen I.-M."/>
            <person name="Stamatis D."/>
            <person name="Reddy T."/>
            <person name="O'Malley R."/>
            <person name="Daum C."/>
            <person name="Shapiro N."/>
            <person name="Ivanova N."/>
            <person name="Kyrpides N."/>
            <person name="Woyke T."/>
        </authorList>
    </citation>
    <scope>NUCLEOTIDE SEQUENCE</scope>
    <source>
        <strain evidence="2">DJ080</strain>
    </source>
</reference>
<reference evidence="2" key="2">
    <citation type="journal article" date="2022" name="Nat. Biotechnol.">
        <title>Carbon-negative production of acetone and isopropanol by gas fermentation at industrial pilot scale.</title>
        <authorList>
            <person name="Liew F.E."/>
            <person name="Nogle R."/>
            <person name="Abdalla T."/>
            <person name="Rasor B.J."/>
            <person name="Canter C."/>
            <person name="Jensen R.O."/>
            <person name="Wang L."/>
            <person name="Strutz J."/>
            <person name="Chirania P."/>
            <person name="De Tissera S."/>
            <person name="Mueller A.P."/>
            <person name="Ruan Z."/>
            <person name="Gao A."/>
            <person name="Tran L."/>
            <person name="Engle N.L."/>
            <person name="Bromley J.C."/>
            <person name="Daniell J."/>
            <person name="Conrado R."/>
            <person name="Tschaplinski T.J."/>
            <person name="Giannone R.J."/>
            <person name="Hettich R.L."/>
            <person name="Karim A.S."/>
            <person name="Simpson S.D."/>
            <person name="Brown S.D."/>
            <person name="Leang C."/>
            <person name="Jewett M.C."/>
            <person name="Kopke M."/>
        </authorList>
    </citation>
    <scope>NUCLEOTIDE SEQUENCE</scope>
    <source>
        <strain evidence="2">DJ080</strain>
    </source>
</reference>
<dbReference type="EMBL" id="JABSWW010000002">
    <property type="protein sequence ID" value="NRT92352.1"/>
    <property type="molecule type" value="Genomic_DNA"/>
</dbReference>